<organism evidence="1 2">
    <name type="scientific">Phocaeicola plebeius</name>
    <dbReference type="NCBI Taxonomy" id="310297"/>
    <lineage>
        <taxon>Bacteria</taxon>
        <taxon>Pseudomonadati</taxon>
        <taxon>Bacteroidota</taxon>
        <taxon>Bacteroidia</taxon>
        <taxon>Bacteroidales</taxon>
        <taxon>Bacteroidaceae</taxon>
        <taxon>Phocaeicola</taxon>
    </lineage>
</organism>
<sequence>MKTNEELQGMTHDELVAYTQNLQRESEEYKKSMLYYMEEKKKIESKFDNFKNMVKSLVVLVD</sequence>
<comment type="caution">
    <text evidence="1">The sequence shown here is derived from an EMBL/GenBank/DDBJ whole genome shotgun (WGS) entry which is preliminary data.</text>
</comment>
<dbReference type="AlphaFoldDB" id="A0A3E4N342"/>
<evidence type="ECO:0000313" key="1">
    <source>
        <dbReference type="EMBL" id="RGK56460.1"/>
    </source>
</evidence>
<proteinExistence type="predicted"/>
<reference evidence="1 2" key="1">
    <citation type="submission" date="2018-08" db="EMBL/GenBank/DDBJ databases">
        <title>A genome reference for cultivated species of the human gut microbiota.</title>
        <authorList>
            <person name="Zou Y."/>
            <person name="Xue W."/>
            <person name="Luo G."/>
        </authorList>
    </citation>
    <scope>NUCLEOTIDE SEQUENCE [LARGE SCALE GENOMIC DNA]</scope>
    <source>
        <strain evidence="1 2">TF10-3AC</strain>
    </source>
</reference>
<gene>
    <name evidence="1" type="ORF">DXD04_06665</name>
</gene>
<dbReference type="RefSeq" id="WP_117671963.1">
    <property type="nucleotide sequence ID" value="NZ_CABOGR010000010.1"/>
</dbReference>
<accession>A0A3E4N342</accession>
<name>A0A3E4N342_9BACT</name>
<protein>
    <submittedName>
        <fullName evidence="1">Uncharacterized protein</fullName>
    </submittedName>
</protein>
<evidence type="ECO:0000313" key="2">
    <source>
        <dbReference type="Proteomes" id="UP000260862"/>
    </source>
</evidence>
<keyword evidence="2" id="KW-1185">Reference proteome</keyword>
<dbReference type="EMBL" id="QSQT01000010">
    <property type="protein sequence ID" value="RGK56460.1"/>
    <property type="molecule type" value="Genomic_DNA"/>
</dbReference>
<dbReference type="Proteomes" id="UP000260862">
    <property type="component" value="Unassembled WGS sequence"/>
</dbReference>